<protein>
    <submittedName>
        <fullName evidence="2">MGMT family protein</fullName>
    </submittedName>
</protein>
<dbReference type="EMBL" id="JACLAU010000015">
    <property type="protein sequence ID" value="MBC2652153.1"/>
    <property type="molecule type" value="Genomic_DNA"/>
</dbReference>
<sequence>MARRKTAQDHLNSGRQPHIVEMIPPGAPGFREAAGGAMVVSSPHEVDGLVRQLRPGEVITLDALRAALARRHGVAVACPVSTAIFLNMAARAAEERREMGVSDHELTPWWRVLKTGGFLNPKFPGGTDRQAELLAAEGIRVSPLRRQPAVFDFAERRPSDPIEERG</sequence>
<gene>
    <name evidence="2" type="ORF">H7F49_10590</name>
</gene>
<dbReference type="Proteomes" id="UP000520156">
    <property type="component" value="Unassembled WGS sequence"/>
</dbReference>
<accession>A0A7X1F855</accession>
<proteinExistence type="predicted"/>
<comment type="caution">
    <text evidence="2">The sequence shown here is derived from an EMBL/GenBank/DDBJ whole genome shotgun (WGS) entry which is preliminary data.</text>
</comment>
<evidence type="ECO:0000313" key="2">
    <source>
        <dbReference type="EMBL" id="MBC2652153.1"/>
    </source>
</evidence>
<reference evidence="2 3" key="1">
    <citation type="submission" date="2020-08" db="EMBL/GenBank/DDBJ databases">
        <title>The genome sequence of Novosphingobium flavum 4Y4.</title>
        <authorList>
            <person name="Liu Y."/>
        </authorList>
    </citation>
    <scope>NUCLEOTIDE SEQUENCE [LARGE SCALE GENOMIC DNA]</scope>
    <source>
        <strain evidence="2 3">4Y4</strain>
    </source>
</reference>
<organism evidence="2 3">
    <name type="scientific">Novosphingobium aerophilum</name>
    <dbReference type="NCBI Taxonomy" id="2839843"/>
    <lineage>
        <taxon>Bacteria</taxon>
        <taxon>Pseudomonadati</taxon>
        <taxon>Pseudomonadota</taxon>
        <taxon>Alphaproteobacteria</taxon>
        <taxon>Sphingomonadales</taxon>
        <taxon>Sphingomonadaceae</taxon>
        <taxon>Novosphingobium</taxon>
    </lineage>
</organism>
<evidence type="ECO:0000256" key="1">
    <source>
        <dbReference type="SAM" id="MobiDB-lite"/>
    </source>
</evidence>
<dbReference type="InterPro" id="IPR036388">
    <property type="entry name" value="WH-like_DNA-bd_sf"/>
</dbReference>
<keyword evidence="3" id="KW-1185">Reference proteome</keyword>
<dbReference type="RefSeq" id="WP_185683572.1">
    <property type="nucleotide sequence ID" value="NZ_JACLAU010000015.1"/>
</dbReference>
<dbReference type="AlphaFoldDB" id="A0A7X1F855"/>
<feature type="region of interest" description="Disordered" evidence="1">
    <location>
        <begin position="1"/>
        <end position="20"/>
    </location>
</feature>
<name>A0A7X1F855_9SPHN</name>
<evidence type="ECO:0000313" key="3">
    <source>
        <dbReference type="Proteomes" id="UP000520156"/>
    </source>
</evidence>
<dbReference type="Gene3D" id="1.10.10.10">
    <property type="entry name" value="Winged helix-like DNA-binding domain superfamily/Winged helix DNA-binding domain"/>
    <property type="match status" value="1"/>
</dbReference>